<dbReference type="EMBL" id="VIEB01000255">
    <property type="protein sequence ID" value="TQD98256.1"/>
    <property type="molecule type" value="Genomic_DNA"/>
</dbReference>
<dbReference type="Proteomes" id="UP000315295">
    <property type="component" value="Unassembled WGS sequence"/>
</dbReference>
<protein>
    <submittedName>
        <fullName evidence="1">Uncharacterized protein</fullName>
    </submittedName>
</protein>
<name>A0A540MHM2_MALBA</name>
<dbReference type="AlphaFoldDB" id="A0A540MHM2"/>
<sequence length="101" mass="11350">MAGRKGLNFLKYDTNKHFLKLPRKALLRICLSIGLKKKSEKSPSQFSAGNASDLQISLRHSGHTLHTTYRLDFSIRRSTKIYEYKLKMSATSGTDTSGTIS</sequence>
<accession>A0A540MHM2</accession>
<reference evidence="1 2" key="1">
    <citation type="journal article" date="2019" name="G3 (Bethesda)">
        <title>Sequencing of a Wild Apple (Malus baccata) Genome Unravels the Differences Between Cultivated and Wild Apple Species Regarding Disease Resistance and Cold Tolerance.</title>
        <authorList>
            <person name="Chen X."/>
        </authorList>
    </citation>
    <scope>NUCLEOTIDE SEQUENCE [LARGE SCALE GENOMIC DNA]</scope>
    <source>
        <strain evidence="2">cv. Shandingzi</strain>
        <tissue evidence="1">Leaves</tissue>
    </source>
</reference>
<organism evidence="1 2">
    <name type="scientific">Malus baccata</name>
    <name type="common">Siberian crab apple</name>
    <name type="synonym">Pyrus baccata</name>
    <dbReference type="NCBI Taxonomy" id="106549"/>
    <lineage>
        <taxon>Eukaryota</taxon>
        <taxon>Viridiplantae</taxon>
        <taxon>Streptophyta</taxon>
        <taxon>Embryophyta</taxon>
        <taxon>Tracheophyta</taxon>
        <taxon>Spermatophyta</taxon>
        <taxon>Magnoliopsida</taxon>
        <taxon>eudicotyledons</taxon>
        <taxon>Gunneridae</taxon>
        <taxon>Pentapetalae</taxon>
        <taxon>rosids</taxon>
        <taxon>fabids</taxon>
        <taxon>Rosales</taxon>
        <taxon>Rosaceae</taxon>
        <taxon>Amygdaloideae</taxon>
        <taxon>Maleae</taxon>
        <taxon>Malus</taxon>
    </lineage>
</organism>
<evidence type="ECO:0000313" key="1">
    <source>
        <dbReference type="EMBL" id="TQD98256.1"/>
    </source>
</evidence>
<proteinExistence type="predicted"/>
<evidence type="ECO:0000313" key="2">
    <source>
        <dbReference type="Proteomes" id="UP000315295"/>
    </source>
</evidence>
<comment type="caution">
    <text evidence="1">The sequence shown here is derived from an EMBL/GenBank/DDBJ whole genome shotgun (WGS) entry which is preliminary data.</text>
</comment>
<keyword evidence="2" id="KW-1185">Reference proteome</keyword>
<gene>
    <name evidence="1" type="ORF">C1H46_016077</name>
</gene>